<protein>
    <submittedName>
        <fullName evidence="2">NAD(P)H-dependent oxidoreductase</fullName>
    </submittedName>
</protein>
<dbReference type="Pfam" id="PF02525">
    <property type="entry name" value="Flavodoxin_2"/>
    <property type="match status" value="1"/>
</dbReference>
<dbReference type="RefSeq" id="WP_346582519.1">
    <property type="nucleotide sequence ID" value="NZ_JBDJNQ010000011.1"/>
</dbReference>
<evidence type="ECO:0000313" key="2">
    <source>
        <dbReference type="EMBL" id="MEN5379654.1"/>
    </source>
</evidence>
<gene>
    <name evidence="2" type="ORF">ABE541_20465</name>
</gene>
<evidence type="ECO:0000313" key="3">
    <source>
        <dbReference type="Proteomes" id="UP001409291"/>
    </source>
</evidence>
<sequence length="90" mass="10261">MSSQNKELKNLLVINSSARNGNAKSRNLAETLIGHWQKIQLNTKIQHRELGNQSIPHITEEWISAAFKPIENRTQDELNALKKAMNTLKN</sequence>
<dbReference type="Proteomes" id="UP001409291">
    <property type="component" value="Unassembled WGS sequence"/>
</dbReference>
<reference evidence="2 3" key="1">
    <citation type="submission" date="2024-04" db="EMBL/GenBank/DDBJ databases">
        <title>WGS of bacteria from Torrens River.</title>
        <authorList>
            <person name="Wyrsch E.R."/>
            <person name="Drigo B."/>
        </authorList>
    </citation>
    <scope>NUCLEOTIDE SEQUENCE [LARGE SCALE GENOMIC DNA]</scope>
    <source>
        <strain evidence="2 3">TWI391</strain>
    </source>
</reference>
<dbReference type="InterPro" id="IPR003680">
    <property type="entry name" value="Flavodoxin_fold"/>
</dbReference>
<dbReference type="EMBL" id="JBDJNQ010000011">
    <property type="protein sequence ID" value="MEN5379654.1"/>
    <property type="molecule type" value="Genomic_DNA"/>
</dbReference>
<organism evidence="2 3">
    <name type="scientific">Sphingobacterium kitahiroshimense</name>
    <dbReference type="NCBI Taxonomy" id="470446"/>
    <lineage>
        <taxon>Bacteria</taxon>
        <taxon>Pseudomonadati</taxon>
        <taxon>Bacteroidota</taxon>
        <taxon>Sphingobacteriia</taxon>
        <taxon>Sphingobacteriales</taxon>
        <taxon>Sphingobacteriaceae</taxon>
        <taxon>Sphingobacterium</taxon>
    </lineage>
</organism>
<dbReference type="Gene3D" id="3.40.50.360">
    <property type="match status" value="1"/>
</dbReference>
<feature type="domain" description="Flavodoxin-like fold" evidence="1">
    <location>
        <begin position="9"/>
        <end position="77"/>
    </location>
</feature>
<evidence type="ECO:0000259" key="1">
    <source>
        <dbReference type="Pfam" id="PF02525"/>
    </source>
</evidence>
<keyword evidence="3" id="KW-1185">Reference proteome</keyword>
<name>A0ABV0BYJ1_9SPHI</name>
<accession>A0ABV0BYJ1</accession>
<proteinExistence type="predicted"/>
<dbReference type="SUPFAM" id="SSF52218">
    <property type="entry name" value="Flavoproteins"/>
    <property type="match status" value="1"/>
</dbReference>
<dbReference type="InterPro" id="IPR029039">
    <property type="entry name" value="Flavoprotein-like_sf"/>
</dbReference>
<comment type="caution">
    <text evidence="2">The sequence shown here is derived from an EMBL/GenBank/DDBJ whole genome shotgun (WGS) entry which is preliminary data.</text>
</comment>